<sequence length="208" mass="22443" precursor="true">MSVAIAGTTRRRPTRRDLAILALAALAHVGVLTALVLDARWTPEMIEPPIIQAELIRPEIAQAPSRPSPEQKGPLRRTDRPSPSPIPAVPSGPAAPPAPTGVVAPPGFTARKLSEESVQARESLRRGLGCRHEKVVGFNRDQKNACAEADGQRARTAPMYAAVDPDKKAAFDGDCAKDDDWCLYRVGKGPYPGLFALGKKKKRKGWDD</sequence>
<protein>
    <submittedName>
        <fullName evidence="2">Uncharacterized protein</fullName>
    </submittedName>
</protein>
<gene>
    <name evidence="2" type="ORF">OR37_01245</name>
</gene>
<dbReference type="RefSeq" id="WP_004617095.1">
    <property type="nucleotide sequence ID" value="NZ_APMP01000005.1"/>
</dbReference>
<dbReference type="AlphaFoldDB" id="R0D232"/>
<accession>R0D232</accession>
<feature type="region of interest" description="Disordered" evidence="1">
    <location>
        <begin position="57"/>
        <end position="120"/>
    </location>
</feature>
<reference evidence="2 3" key="1">
    <citation type="journal article" date="2013" name="Genome Announc.">
        <title>Draft Genome Sequence for Caulobacter sp. Strain OR37, a Bacterium Tolerant to Heavy Metals.</title>
        <authorList>
            <person name="Utturkar S.M."/>
            <person name="Bollmann A."/>
            <person name="Brzoska R.M."/>
            <person name="Klingeman D.M."/>
            <person name="Epstein S.E."/>
            <person name="Palumbo A.V."/>
            <person name="Brown S.D."/>
        </authorList>
    </citation>
    <scope>NUCLEOTIDE SEQUENCE [LARGE SCALE GENOMIC DNA]</scope>
    <source>
        <strain evidence="2 3">OR37</strain>
    </source>
</reference>
<dbReference type="OrthoDB" id="7187860at2"/>
<dbReference type="STRING" id="1292034.OR37_01245"/>
<name>R0D232_CAUVI</name>
<feature type="compositionally biased region" description="Pro residues" evidence="1">
    <location>
        <begin position="82"/>
        <end position="99"/>
    </location>
</feature>
<organism evidence="2 3">
    <name type="scientific">Caulobacter vibrioides OR37</name>
    <dbReference type="NCBI Taxonomy" id="1292034"/>
    <lineage>
        <taxon>Bacteria</taxon>
        <taxon>Pseudomonadati</taxon>
        <taxon>Pseudomonadota</taxon>
        <taxon>Alphaproteobacteria</taxon>
        <taxon>Caulobacterales</taxon>
        <taxon>Caulobacteraceae</taxon>
        <taxon>Caulobacter</taxon>
    </lineage>
</organism>
<dbReference type="EMBL" id="APMP01000005">
    <property type="protein sequence ID" value="ENZ82671.1"/>
    <property type="molecule type" value="Genomic_DNA"/>
</dbReference>
<dbReference type="PATRIC" id="fig|1292034.3.peg.1235"/>
<evidence type="ECO:0000313" key="2">
    <source>
        <dbReference type="EMBL" id="ENZ82671.1"/>
    </source>
</evidence>
<dbReference type="Proteomes" id="UP000013063">
    <property type="component" value="Unassembled WGS sequence"/>
</dbReference>
<evidence type="ECO:0000256" key="1">
    <source>
        <dbReference type="SAM" id="MobiDB-lite"/>
    </source>
</evidence>
<keyword evidence="3" id="KW-1185">Reference proteome</keyword>
<evidence type="ECO:0000313" key="3">
    <source>
        <dbReference type="Proteomes" id="UP000013063"/>
    </source>
</evidence>
<comment type="caution">
    <text evidence="2">The sequence shown here is derived from an EMBL/GenBank/DDBJ whole genome shotgun (WGS) entry which is preliminary data.</text>
</comment>
<proteinExistence type="predicted"/>